<sequence>MTCGKIDWWREPDLTGLLERHGQVEHLVVQFDFLAQAKFNGRAEFSIPGASKKFNGETGYADIVSITTGEIWEIKPRKLEDKAVKEATWYVENAKARCDPRWHAGESFTTKNIARPGLVYEIKGNGNKAELFAVQGQPGAVLYYWLINGKPDSVLERSFAWALRLAIVGAYFATSQTLQPLPGSKAPDNLPPGKFKPPVLQPGSCIPELNKFLKLILKSIRTTCAPTIFENGAVAILLEPGIYNRLVGPRIVANQLGSLQVKQVDPTVKLYRETLAILTTAGLTHGIVGAVIGLPVAFVLVIIIAAPAAPEVAGGGVIAFGVEATTAAGAPTVLANGVLGTLTTALSTQIRVAVAAGAAFLVLATPRASMADTSTPVALDVSLPKFTILTPAQAANARLGQSVPLDGAEWIIAGIATTPPD</sequence>
<protein>
    <submittedName>
        <fullName evidence="1">Uncharacterized protein</fullName>
    </submittedName>
</protein>
<dbReference type="Proteomes" id="UP000019491">
    <property type="component" value="Unassembled WGS sequence"/>
</dbReference>
<gene>
    <name evidence="1" type="ORF">RW1_022_00660</name>
</gene>
<dbReference type="EMBL" id="BAWF01000022">
    <property type="protein sequence ID" value="GAF45489.1"/>
    <property type="molecule type" value="Genomic_DNA"/>
</dbReference>
<evidence type="ECO:0000313" key="2">
    <source>
        <dbReference type="Proteomes" id="UP000019491"/>
    </source>
</evidence>
<accession>X0PRH1</accession>
<keyword evidence="2" id="KW-1185">Reference proteome</keyword>
<dbReference type="RefSeq" id="WP_156046592.1">
    <property type="nucleotide sequence ID" value="NZ_BAWF01000022.1"/>
</dbReference>
<evidence type="ECO:0000313" key="1">
    <source>
        <dbReference type="EMBL" id="GAF45489.1"/>
    </source>
</evidence>
<dbReference type="OrthoDB" id="291011at2"/>
<organism evidence="1 2">
    <name type="scientific">Rhodococcus wratislaviensis NBRC 100605</name>
    <dbReference type="NCBI Taxonomy" id="1219028"/>
    <lineage>
        <taxon>Bacteria</taxon>
        <taxon>Bacillati</taxon>
        <taxon>Actinomycetota</taxon>
        <taxon>Actinomycetes</taxon>
        <taxon>Mycobacteriales</taxon>
        <taxon>Nocardiaceae</taxon>
        <taxon>Rhodococcus</taxon>
    </lineage>
</organism>
<dbReference type="AlphaFoldDB" id="X0PRH1"/>
<comment type="caution">
    <text evidence="1">The sequence shown here is derived from an EMBL/GenBank/DDBJ whole genome shotgun (WGS) entry which is preliminary data.</text>
</comment>
<proteinExistence type="predicted"/>
<name>X0PRH1_RHOWR</name>
<reference evidence="1 2" key="1">
    <citation type="submission" date="2014-02" db="EMBL/GenBank/DDBJ databases">
        <title>Whole genome shotgun sequence of Rhodococcus wratislaviensis NBRC 100605.</title>
        <authorList>
            <person name="Hosoyama A."/>
            <person name="Tsuchikane K."/>
            <person name="Yoshida I."/>
            <person name="Ohji S."/>
            <person name="Ichikawa N."/>
            <person name="Yamazoe A."/>
            <person name="Fujita N."/>
        </authorList>
    </citation>
    <scope>NUCLEOTIDE SEQUENCE [LARGE SCALE GENOMIC DNA]</scope>
    <source>
        <strain evidence="1 2">NBRC 100605</strain>
    </source>
</reference>